<keyword evidence="1" id="KW-0862">Zinc</keyword>
<feature type="domain" description="CCHC-type" evidence="3">
    <location>
        <begin position="265"/>
        <end position="279"/>
    </location>
</feature>
<accession>A0A5B6W5Z0</accession>
<comment type="caution">
    <text evidence="4">The sequence shown here is derived from an EMBL/GenBank/DDBJ whole genome shotgun (WGS) entry which is preliminary data.</text>
</comment>
<dbReference type="SMART" id="SM00343">
    <property type="entry name" value="ZnF_C2HC"/>
    <property type="match status" value="1"/>
</dbReference>
<dbReference type="PANTHER" id="PTHR34482:SF36">
    <property type="entry name" value="RETROTRANSPOSON GAG DOMAIN-CONTAINING PROTEIN"/>
    <property type="match status" value="1"/>
</dbReference>
<dbReference type="GO" id="GO:0003676">
    <property type="term" value="F:nucleic acid binding"/>
    <property type="evidence" value="ECO:0007669"/>
    <property type="project" value="InterPro"/>
</dbReference>
<dbReference type="OrthoDB" id="8066754at2759"/>
<evidence type="ECO:0000313" key="5">
    <source>
        <dbReference type="Proteomes" id="UP000325315"/>
    </source>
</evidence>
<keyword evidence="5" id="KW-1185">Reference proteome</keyword>
<evidence type="ECO:0000256" key="1">
    <source>
        <dbReference type="PROSITE-ProRule" id="PRU00047"/>
    </source>
</evidence>
<reference evidence="5" key="1">
    <citation type="journal article" date="2019" name="Plant Biotechnol. J.">
        <title>Genome sequencing of the Australian wild diploid species Gossypium australe highlights disease resistance and delayed gland morphogenesis.</title>
        <authorList>
            <person name="Cai Y."/>
            <person name="Cai X."/>
            <person name="Wang Q."/>
            <person name="Wang P."/>
            <person name="Zhang Y."/>
            <person name="Cai C."/>
            <person name="Xu Y."/>
            <person name="Wang K."/>
            <person name="Zhou Z."/>
            <person name="Wang C."/>
            <person name="Geng S."/>
            <person name="Li B."/>
            <person name="Dong Q."/>
            <person name="Hou Y."/>
            <person name="Wang H."/>
            <person name="Ai P."/>
            <person name="Liu Z."/>
            <person name="Yi F."/>
            <person name="Sun M."/>
            <person name="An G."/>
            <person name="Cheng J."/>
            <person name="Zhang Y."/>
            <person name="Shi Q."/>
            <person name="Xie Y."/>
            <person name="Shi X."/>
            <person name="Chang Y."/>
            <person name="Huang F."/>
            <person name="Chen Y."/>
            <person name="Hong S."/>
            <person name="Mi L."/>
            <person name="Sun Q."/>
            <person name="Zhang L."/>
            <person name="Zhou B."/>
            <person name="Peng R."/>
            <person name="Zhang X."/>
            <person name="Liu F."/>
        </authorList>
    </citation>
    <scope>NUCLEOTIDE SEQUENCE [LARGE SCALE GENOMIC DNA]</scope>
    <source>
        <strain evidence="5">cv. PA1801</strain>
    </source>
</reference>
<dbReference type="Pfam" id="PF00098">
    <property type="entry name" value="zf-CCHC"/>
    <property type="match status" value="1"/>
</dbReference>
<dbReference type="Proteomes" id="UP000325315">
    <property type="component" value="Unassembled WGS sequence"/>
</dbReference>
<dbReference type="InterPro" id="IPR001878">
    <property type="entry name" value="Znf_CCHC"/>
</dbReference>
<sequence>MLNPLHPHLFLSLPSSSPSCGSSKKREASDDNPKRAEFRLENTIRVFDKLSGTPEECMKCVWWNTLVSVVPRERVNWEFFQEEFQKKYISQRFINQKRKEFLELKQGRMTVTEYELEFVRLSKYAQECLSTEAIMCKRFEDGLNEDVRLFDGVLELKEFVVLVDRACKAKELVKEKRKAEIESCDPRKRQLNKSCQSSFKKLRDFTTRSATSAGFSNRTKGKQYLGSKAQTTLVTSVGNARPSRPECPQCGRRHPGECRANEKACFKCGSINHFIRDCPMAGEKEKL</sequence>
<organism evidence="4 5">
    <name type="scientific">Gossypium australe</name>
    <dbReference type="NCBI Taxonomy" id="47621"/>
    <lineage>
        <taxon>Eukaryota</taxon>
        <taxon>Viridiplantae</taxon>
        <taxon>Streptophyta</taxon>
        <taxon>Embryophyta</taxon>
        <taxon>Tracheophyta</taxon>
        <taxon>Spermatophyta</taxon>
        <taxon>Magnoliopsida</taxon>
        <taxon>eudicotyledons</taxon>
        <taxon>Gunneridae</taxon>
        <taxon>Pentapetalae</taxon>
        <taxon>rosids</taxon>
        <taxon>malvids</taxon>
        <taxon>Malvales</taxon>
        <taxon>Malvaceae</taxon>
        <taxon>Malvoideae</taxon>
        <taxon>Gossypium</taxon>
    </lineage>
</organism>
<gene>
    <name evidence="4" type="ORF">EPI10_011197</name>
</gene>
<feature type="compositionally biased region" description="Low complexity" evidence="2">
    <location>
        <begin position="13"/>
        <end position="22"/>
    </location>
</feature>
<dbReference type="Gene3D" id="4.10.60.10">
    <property type="entry name" value="Zinc finger, CCHC-type"/>
    <property type="match status" value="1"/>
</dbReference>
<dbReference type="AlphaFoldDB" id="A0A5B6W5Z0"/>
<evidence type="ECO:0000256" key="2">
    <source>
        <dbReference type="SAM" id="MobiDB-lite"/>
    </source>
</evidence>
<evidence type="ECO:0000259" key="3">
    <source>
        <dbReference type="PROSITE" id="PS50158"/>
    </source>
</evidence>
<dbReference type="Pfam" id="PF03732">
    <property type="entry name" value="Retrotrans_gag"/>
    <property type="match status" value="1"/>
</dbReference>
<feature type="region of interest" description="Disordered" evidence="2">
    <location>
        <begin position="13"/>
        <end position="33"/>
    </location>
</feature>
<dbReference type="InterPro" id="IPR005162">
    <property type="entry name" value="Retrotrans_gag_dom"/>
</dbReference>
<name>A0A5B6W5Z0_9ROSI</name>
<keyword evidence="1" id="KW-0863">Zinc-finger</keyword>
<feature type="compositionally biased region" description="Basic and acidic residues" evidence="2">
    <location>
        <begin position="24"/>
        <end position="33"/>
    </location>
</feature>
<protein>
    <submittedName>
        <fullName evidence="4">Gag-Pol polyprotein</fullName>
    </submittedName>
</protein>
<keyword evidence="1" id="KW-0479">Metal-binding</keyword>
<evidence type="ECO:0000313" key="4">
    <source>
        <dbReference type="EMBL" id="KAA3477299.1"/>
    </source>
</evidence>
<proteinExistence type="predicted"/>
<dbReference type="GO" id="GO:0008270">
    <property type="term" value="F:zinc ion binding"/>
    <property type="evidence" value="ECO:0007669"/>
    <property type="project" value="UniProtKB-KW"/>
</dbReference>
<dbReference type="EMBL" id="SMMG02000004">
    <property type="protein sequence ID" value="KAA3477299.1"/>
    <property type="molecule type" value="Genomic_DNA"/>
</dbReference>
<dbReference type="PROSITE" id="PS50158">
    <property type="entry name" value="ZF_CCHC"/>
    <property type="match status" value="1"/>
</dbReference>
<dbReference type="PANTHER" id="PTHR34482">
    <property type="entry name" value="DNA DAMAGE-INDUCIBLE PROTEIN 1-LIKE"/>
    <property type="match status" value="1"/>
</dbReference>